<comment type="caution">
    <text evidence="2">The sequence shown here is derived from an EMBL/GenBank/DDBJ whole genome shotgun (WGS) entry which is preliminary data.</text>
</comment>
<name>A0A419R1Y4_9SPHN</name>
<dbReference type="AlphaFoldDB" id="A0A419R1Y4"/>
<dbReference type="RefSeq" id="WP_120109042.1">
    <property type="nucleotide sequence ID" value="NZ_RAHJ01000018.1"/>
</dbReference>
<keyword evidence="3" id="KW-1185">Reference proteome</keyword>
<evidence type="ECO:0000313" key="3">
    <source>
        <dbReference type="Proteomes" id="UP000284322"/>
    </source>
</evidence>
<keyword evidence="1" id="KW-0812">Transmembrane</keyword>
<feature type="transmembrane region" description="Helical" evidence="1">
    <location>
        <begin position="100"/>
        <end position="122"/>
    </location>
</feature>
<evidence type="ECO:0000256" key="1">
    <source>
        <dbReference type="SAM" id="Phobius"/>
    </source>
</evidence>
<protein>
    <recommendedName>
        <fullName evidence="4">DUF4345 domain-containing protein</fullName>
    </recommendedName>
</protein>
<sequence length="127" mass="13350">MRFIVTALLFAIGLLFLVLGANFLVFPADAGLGFGLTAKGAQGLAVLRADFPALFFVGGATMLWGAWKRNGELLLVPVAIFGIAFVGRVVSLAIDGPYEAFAFPMMVEALAVALSLIGSRVLPHKVV</sequence>
<keyword evidence="1" id="KW-0472">Membrane</keyword>
<reference evidence="2 3" key="1">
    <citation type="submission" date="2018-09" db="EMBL/GenBank/DDBJ databases">
        <title>Altererythrobacter sp.Ery1 and Ery12, the genome sequencing of novel strains in genus Alterythrobacter.</title>
        <authorList>
            <person name="Cheng H."/>
            <person name="Wu Y.-H."/>
            <person name="Fang C."/>
            <person name="Xu X.-W."/>
        </authorList>
    </citation>
    <scope>NUCLEOTIDE SEQUENCE [LARGE SCALE GENOMIC DNA]</scope>
    <source>
        <strain evidence="2 3">Ery12</strain>
    </source>
</reference>
<keyword evidence="1" id="KW-1133">Transmembrane helix</keyword>
<accession>A0A419R1Y4</accession>
<dbReference type="OrthoDB" id="5875348at2"/>
<gene>
    <name evidence="2" type="ORF">D6858_08585</name>
</gene>
<organism evidence="2 3">
    <name type="scientific">Tsuneonella suprasediminis</name>
    <dbReference type="NCBI Taxonomy" id="2306996"/>
    <lineage>
        <taxon>Bacteria</taxon>
        <taxon>Pseudomonadati</taxon>
        <taxon>Pseudomonadota</taxon>
        <taxon>Alphaproteobacteria</taxon>
        <taxon>Sphingomonadales</taxon>
        <taxon>Erythrobacteraceae</taxon>
        <taxon>Tsuneonella</taxon>
    </lineage>
</organism>
<evidence type="ECO:0008006" key="4">
    <source>
        <dbReference type="Google" id="ProtNLM"/>
    </source>
</evidence>
<evidence type="ECO:0000313" key="2">
    <source>
        <dbReference type="EMBL" id="RJX67988.1"/>
    </source>
</evidence>
<proteinExistence type="predicted"/>
<dbReference type="Proteomes" id="UP000284322">
    <property type="component" value="Unassembled WGS sequence"/>
</dbReference>
<dbReference type="EMBL" id="RAHJ01000018">
    <property type="protein sequence ID" value="RJX67988.1"/>
    <property type="molecule type" value="Genomic_DNA"/>
</dbReference>
<feature type="transmembrane region" description="Helical" evidence="1">
    <location>
        <begin position="74"/>
        <end position="94"/>
    </location>
</feature>
<feature type="transmembrane region" description="Helical" evidence="1">
    <location>
        <begin position="51"/>
        <end position="67"/>
    </location>
</feature>